<feature type="transmembrane region" description="Helical" evidence="1">
    <location>
        <begin position="220"/>
        <end position="242"/>
    </location>
</feature>
<comment type="caution">
    <text evidence="2">The sequence shown here is derived from an EMBL/GenBank/DDBJ whole genome shotgun (WGS) entry which is preliminary data.</text>
</comment>
<reference evidence="2 3" key="1">
    <citation type="journal article" date="2014" name="BMC Genomics">
        <title>Comparison of environmental and isolate Sulfobacillus genomes reveals diverse carbon, sulfur, nitrogen, and hydrogen metabolisms.</title>
        <authorList>
            <person name="Justice N.B."/>
            <person name="Norman A."/>
            <person name="Brown C.T."/>
            <person name="Singh A."/>
            <person name="Thomas B.C."/>
            <person name="Banfield J.F."/>
        </authorList>
    </citation>
    <scope>NUCLEOTIDE SEQUENCE [LARGE SCALE GENOMIC DNA]</scope>
    <source>
        <strain evidence="2">AMDSBA1</strain>
    </source>
</reference>
<dbReference type="GO" id="GO:0015293">
    <property type="term" value="F:symporter activity"/>
    <property type="evidence" value="ECO:0007669"/>
    <property type="project" value="InterPro"/>
</dbReference>
<dbReference type="Pfam" id="PF13347">
    <property type="entry name" value="MFS_2"/>
    <property type="match status" value="1"/>
</dbReference>
<feature type="transmembrane region" description="Helical" evidence="1">
    <location>
        <begin position="306"/>
        <end position="328"/>
    </location>
</feature>
<dbReference type="GO" id="GO:0005886">
    <property type="term" value="C:plasma membrane"/>
    <property type="evidence" value="ECO:0007669"/>
    <property type="project" value="TreeGrafter"/>
</dbReference>
<evidence type="ECO:0000313" key="3">
    <source>
        <dbReference type="Proteomes" id="UP000242699"/>
    </source>
</evidence>
<feature type="transmembrane region" description="Helical" evidence="1">
    <location>
        <begin position="167"/>
        <end position="186"/>
    </location>
</feature>
<keyword evidence="1" id="KW-0472">Membrane</keyword>
<feature type="transmembrane region" description="Helical" evidence="1">
    <location>
        <begin position="348"/>
        <end position="370"/>
    </location>
</feature>
<dbReference type="GO" id="GO:0008643">
    <property type="term" value="P:carbohydrate transport"/>
    <property type="evidence" value="ECO:0007669"/>
    <property type="project" value="InterPro"/>
</dbReference>
<keyword evidence="1" id="KW-0812">Transmembrane</keyword>
<feature type="transmembrane region" description="Helical" evidence="1">
    <location>
        <begin position="12"/>
        <end position="30"/>
    </location>
</feature>
<dbReference type="Proteomes" id="UP000242699">
    <property type="component" value="Unassembled WGS sequence"/>
</dbReference>
<feature type="transmembrane region" description="Helical" evidence="1">
    <location>
        <begin position="390"/>
        <end position="410"/>
    </location>
</feature>
<organism evidence="2 3">
    <name type="scientific">Sulfobacillus benefaciens</name>
    <dbReference type="NCBI Taxonomy" id="453960"/>
    <lineage>
        <taxon>Bacteria</taxon>
        <taxon>Bacillati</taxon>
        <taxon>Bacillota</taxon>
        <taxon>Clostridia</taxon>
        <taxon>Eubacteriales</taxon>
        <taxon>Clostridiales Family XVII. Incertae Sedis</taxon>
        <taxon>Sulfobacillus</taxon>
    </lineage>
</organism>
<feature type="transmembrane region" description="Helical" evidence="1">
    <location>
        <begin position="144"/>
        <end position="161"/>
    </location>
</feature>
<dbReference type="Gene3D" id="1.20.1250.20">
    <property type="entry name" value="MFS general substrate transporter like domains"/>
    <property type="match status" value="2"/>
</dbReference>
<dbReference type="PANTHER" id="PTHR11328:SF24">
    <property type="entry name" value="MAJOR FACILITATOR SUPERFAMILY (MFS) PROFILE DOMAIN-CONTAINING PROTEIN"/>
    <property type="match status" value="1"/>
</dbReference>
<dbReference type="InterPro" id="IPR036259">
    <property type="entry name" value="MFS_trans_sf"/>
</dbReference>
<dbReference type="SUPFAM" id="SSF103473">
    <property type="entry name" value="MFS general substrate transporter"/>
    <property type="match status" value="1"/>
</dbReference>
<gene>
    <name evidence="2" type="ORF">C7B43_03080</name>
</gene>
<accession>A0A2T2X9H3</accession>
<dbReference type="EMBL" id="PXYT01000004">
    <property type="protein sequence ID" value="PSR31098.1"/>
    <property type="molecule type" value="Genomic_DNA"/>
</dbReference>
<dbReference type="PANTHER" id="PTHR11328">
    <property type="entry name" value="MAJOR FACILITATOR SUPERFAMILY DOMAIN-CONTAINING PROTEIN"/>
    <property type="match status" value="1"/>
</dbReference>
<feature type="transmembrane region" description="Helical" evidence="1">
    <location>
        <begin position="36"/>
        <end position="54"/>
    </location>
</feature>
<protein>
    <submittedName>
        <fullName evidence="2">MFS transporter</fullName>
    </submittedName>
</protein>
<keyword evidence="1" id="KW-1133">Transmembrane helix</keyword>
<evidence type="ECO:0000313" key="2">
    <source>
        <dbReference type="EMBL" id="PSR31098.1"/>
    </source>
</evidence>
<feature type="transmembrane region" description="Helical" evidence="1">
    <location>
        <begin position="75"/>
        <end position="94"/>
    </location>
</feature>
<evidence type="ECO:0000256" key="1">
    <source>
        <dbReference type="SAM" id="Phobius"/>
    </source>
</evidence>
<dbReference type="AlphaFoldDB" id="A0A2T2X9H3"/>
<feature type="transmembrane region" description="Helical" evidence="1">
    <location>
        <begin position="283"/>
        <end position="300"/>
    </location>
</feature>
<feature type="transmembrane region" description="Helical" evidence="1">
    <location>
        <begin position="248"/>
        <end position="271"/>
    </location>
</feature>
<dbReference type="InterPro" id="IPR039672">
    <property type="entry name" value="MFS_2"/>
</dbReference>
<proteinExistence type="predicted"/>
<sequence length="423" mass="47320">MIRPRWYALGNLGSNIFSQAFATFILFFYIDHLHAPLAGITIAMTIQSVWHAILNPIIGQISDRTRTRYGRRMPYIAALSIPLGVIFFLLWHPIVPSRWLSVYFLVMVLLFDLFYLSVVLNWTSLFPEMYQTISQRTQAQSPRQIVGVIALLIGVAAPPILYGHWGWSWMGAILGVIGTLGFLLSLHGSQERSLTALPSSRISLTESWKLLTGFKGFRRFLLMNFLVQLTLGLIPAVLPFYAKYVLHISHTVLSLLLASIFVTALIAITPWSHWIKRQGSHRGIRWAIVFLIIGLSPFFVPNNTGVFLAAVLLGVGLGGFLVLADVLIAEAIDVDARLRDSRREGVFYGINGFILRLGVSVQSLLLYAVLHGTHFQPNRTGYAPMAVQDGFRVLISLIPMVLLVMAYLVIRHHDVPESQATMS</sequence>
<feature type="transmembrane region" description="Helical" evidence="1">
    <location>
        <begin position="100"/>
        <end position="123"/>
    </location>
</feature>
<name>A0A2T2X9H3_9FIRM</name>